<dbReference type="InterPro" id="IPR050270">
    <property type="entry name" value="DegV_domain_contain"/>
</dbReference>
<dbReference type="EMBL" id="BART01022989">
    <property type="protein sequence ID" value="GAH03099.1"/>
    <property type="molecule type" value="Genomic_DNA"/>
</dbReference>
<protein>
    <recommendedName>
        <fullName evidence="1">Fatty acid kinase subunit A-like C-terminal domain-containing protein</fullName>
    </recommendedName>
</protein>
<gene>
    <name evidence="2" type="ORF">S01H4_41956</name>
</gene>
<dbReference type="InterPro" id="IPR033470">
    <property type="entry name" value="FakA-like_C"/>
</dbReference>
<dbReference type="SMART" id="SM01121">
    <property type="entry name" value="Dak1_2"/>
    <property type="match status" value="1"/>
</dbReference>
<feature type="non-terminal residue" evidence="2">
    <location>
        <position position="287"/>
    </location>
</feature>
<sequence length="287" mass="31589">GEIEEGQDFEIVVDFIPTREIILNELYTDLSEIGTSIQVGEGDEMYRMHIHVPTENKYKPIDLISEYGTVRKVYIENLIEQMQELESSVDFSNPVEEGQIAVVAISPGTGISKIFKSLGVAKVVSGGQTMNPSTQDILQSFENLPTNKVIILPNNKNILMASEAAKNVSVKDVSVIPTKNIPQGMVACLRLNPTGDFNDIVEEMNESLEEVESGEITTATRSIEINGIKVKKGEAIALLNGELVSSSKSLMKVCQELLEKANTEEREHITIFQGENATQSMVDDLVE</sequence>
<dbReference type="Pfam" id="PF21645">
    <property type="entry name" value="FakA-like_M"/>
    <property type="match status" value="1"/>
</dbReference>
<evidence type="ECO:0000259" key="1">
    <source>
        <dbReference type="SMART" id="SM01121"/>
    </source>
</evidence>
<name>X1DDH0_9ZZZZ</name>
<evidence type="ECO:0000313" key="2">
    <source>
        <dbReference type="EMBL" id="GAH03099.1"/>
    </source>
</evidence>
<proteinExistence type="predicted"/>
<comment type="caution">
    <text evidence="2">The sequence shown here is derived from an EMBL/GenBank/DDBJ whole genome shotgun (WGS) entry which is preliminary data.</text>
</comment>
<dbReference type="InterPro" id="IPR048394">
    <property type="entry name" value="FakA-like_M"/>
</dbReference>
<feature type="non-terminal residue" evidence="2">
    <location>
        <position position="1"/>
    </location>
</feature>
<feature type="domain" description="Fatty acid kinase subunit A-like C-terminal" evidence="1">
    <location>
        <begin position="10"/>
        <end position="287"/>
    </location>
</feature>
<organism evidence="2">
    <name type="scientific">marine sediment metagenome</name>
    <dbReference type="NCBI Taxonomy" id="412755"/>
    <lineage>
        <taxon>unclassified sequences</taxon>
        <taxon>metagenomes</taxon>
        <taxon>ecological metagenomes</taxon>
    </lineage>
</organism>
<accession>X1DDH0</accession>
<dbReference type="AlphaFoldDB" id="X1DDH0"/>
<reference evidence="2" key="1">
    <citation type="journal article" date="2014" name="Front. Microbiol.">
        <title>High frequency of phylogenetically diverse reductive dehalogenase-homologous genes in deep subseafloor sedimentary metagenomes.</title>
        <authorList>
            <person name="Kawai M."/>
            <person name="Futagami T."/>
            <person name="Toyoda A."/>
            <person name="Takaki Y."/>
            <person name="Nishi S."/>
            <person name="Hori S."/>
            <person name="Arai W."/>
            <person name="Tsubouchi T."/>
            <person name="Morono Y."/>
            <person name="Uchiyama I."/>
            <person name="Ito T."/>
            <person name="Fujiyama A."/>
            <person name="Inagaki F."/>
            <person name="Takami H."/>
        </authorList>
    </citation>
    <scope>NUCLEOTIDE SEQUENCE</scope>
    <source>
        <strain evidence="2">Expedition CK06-06</strain>
    </source>
</reference>
<dbReference type="PANTHER" id="PTHR33434">
    <property type="entry name" value="DEGV DOMAIN-CONTAINING PROTEIN DR_1986-RELATED"/>
    <property type="match status" value="1"/>
</dbReference>
<dbReference type="Pfam" id="PF13684">
    <property type="entry name" value="FakA-like_C"/>
    <property type="match status" value="1"/>
</dbReference>
<dbReference type="PANTHER" id="PTHR33434:SF4">
    <property type="entry name" value="PHOSPHATASE PROTEIN"/>
    <property type="match status" value="1"/>
</dbReference>